<sequence>MSDTPHYSAFLHCLYDEPCPRGQIGRGTHYSVLRGATWLDETGGKRSSASIQDLAVIWDEDHDERVIGVIERLYMSGLLFPVLFIGERKGSLTVVLSEIYACTVTPAERQAYEARVKDIAAAVDEDYWPTEFGVFDVRSQPGTTATGGDYQGMLIQGASEKTDIYLRNIYNLWKLGQKPYKA</sequence>
<organism evidence="1 2">
    <name type="scientific">Limimaricola variabilis</name>
    <dbReference type="NCBI Taxonomy" id="1492771"/>
    <lineage>
        <taxon>Bacteria</taxon>
        <taxon>Pseudomonadati</taxon>
        <taxon>Pseudomonadota</taxon>
        <taxon>Alphaproteobacteria</taxon>
        <taxon>Rhodobacterales</taxon>
        <taxon>Paracoccaceae</taxon>
        <taxon>Limimaricola</taxon>
    </lineage>
</organism>
<reference evidence="1 2" key="1">
    <citation type="submission" date="2020-08" db="EMBL/GenBank/DDBJ databases">
        <title>Genomic Encyclopedia of Type Strains, Phase III (KMG-III): the genomes of soil and plant-associated and newly described type strains.</title>
        <authorList>
            <person name="Whitman W."/>
        </authorList>
    </citation>
    <scope>NUCLEOTIDE SEQUENCE [LARGE SCALE GENOMIC DNA]</scope>
    <source>
        <strain evidence="1 2">CECT 8572</strain>
    </source>
</reference>
<dbReference type="RefSeq" id="WP_183471097.1">
    <property type="nucleotide sequence ID" value="NZ_JACIBX010000003.1"/>
</dbReference>
<keyword evidence="2" id="KW-1185">Reference proteome</keyword>
<dbReference type="Proteomes" id="UP000576152">
    <property type="component" value="Unassembled WGS sequence"/>
</dbReference>
<name>A0ABR6HMH6_9RHOB</name>
<protein>
    <submittedName>
        <fullName evidence="1">Uncharacterized protein</fullName>
    </submittedName>
</protein>
<evidence type="ECO:0000313" key="2">
    <source>
        <dbReference type="Proteomes" id="UP000576152"/>
    </source>
</evidence>
<evidence type="ECO:0000313" key="1">
    <source>
        <dbReference type="EMBL" id="MBB3711767.1"/>
    </source>
</evidence>
<dbReference type="EMBL" id="JACIBX010000003">
    <property type="protein sequence ID" value="MBB3711767.1"/>
    <property type="molecule type" value="Genomic_DNA"/>
</dbReference>
<accession>A0ABR6HMH6</accession>
<proteinExistence type="predicted"/>
<comment type="caution">
    <text evidence="1">The sequence shown here is derived from an EMBL/GenBank/DDBJ whole genome shotgun (WGS) entry which is preliminary data.</text>
</comment>
<gene>
    <name evidence="1" type="ORF">FHS00_001338</name>
</gene>